<name>A0ACC2K5Q0_PERAE</name>
<reference evidence="1 2" key="1">
    <citation type="journal article" date="2022" name="Hortic Res">
        <title>A haplotype resolved chromosomal level avocado genome allows analysis of novel avocado genes.</title>
        <authorList>
            <person name="Nath O."/>
            <person name="Fletcher S.J."/>
            <person name="Hayward A."/>
            <person name="Shaw L.M."/>
            <person name="Masouleh A.K."/>
            <person name="Furtado A."/>
            <person name="Henry R.J."/>
            <person name="Mitter N."/>
        </authorList>
    </citation>
    <scope>NUCLEOTIDE SEQUENCE [LARGE SCALE GENOMIC DNA]</scope>
    <source>
        <strain evidence="2">cv. Hass</strain>
        <tissue evidence="1">Leaves</tissue>
    </source>
</reference>
<evidence type="ECO:0000313" key="1">
    <source>
        <dbReference type="EMBL" id="KAJ8616451.1"/>
    </source>
</evidence>
<accession>A0ACC2K5Q0</accession>
<keyword evidence="2" id="KW-1185">Reference proteome</keyword>
<protein>
    <submittedName>
        <fullName evidence="1">Uncharacterized protein</fullName>
    </submittedName>
</protein>
<comment type="caution">
    <text evidence="1">The sequence shown here is derived from an EMBL/GenBank/DDBJ whole genome shotgun (WGS) entry which is preliminary data.</text>
</comment>
<proteinExistence type="predicted"/>
<organism evidence="1 2">
    <name type="scientific">Persea americana</name>
    <name type="common">Avocado</name>
    <dbReference type="NCBI Taxonomy" id="3435"/>
    <lineage>
        <taxon>Eukaryota</taxon>
        <taxon>Viridiplantae</taxon>
        <taxon>Streptophyta</taxon>
        <taxon>Embryophyta</taxon>
        <taxon>Tracheophyta</taxon>
        <taxon>Spermatophyta</taxon>
        <taxon>Magnoliopsida</taxon>
        <taxon>Magnoliidae</taxon>
        <taxon>Laurales</taxon>
        <taxon>Lauraceae</taxon>
        <taxon>Persea</taxon>
    </lineage>
</organism>
<evidence type="ECO:0000313" key="2">
    <source>
        <dbReference type="Proteomes" id="UP001234297"/>
    </source>
</evidence>
<gene>
    <name evidence="1" type="ORF">MRB53_035823</name>
</gene>
<sequence length="376" mass="41656">MAGSIATNWREIMGSNNWEGLLDPLRMDVRQNLLIYGDLVQVTGDAFNNESASNNKGKCRYSKKDLFEKTGLVKGNQYKYQVPEFFDTTAKALWFEEKNWMGYVAVATDEGKEKLGRRDIVIAWRGTVRKLEWAEDIGVVLADASDIFDSSSTSQIADPKAHSGFLDLYKSAREQVLSAVSSLVETYKNEEMSITVTGHSLGAALATLNSADIASHGLNKPKDLPNKSCPVTAIVLASPRVGDDDFKKAFTSLQDLRLLRIRNNDDIVPRVPLFYAEVGEELLIDASKSTHLKNAFQNGHNLQVYLHGIAGTQGKDDFKLVVKRDLALINKSIDGLQDNKGIAPVSWWIEKNKGMVQSDDGSWKLDDHEDEDGGAN</sequence>
<dbReference type="Proteomes" id="UP001234297">
    <property type="component" value="Chromosome 12"/>
</dbReference>
<dbReference type="EMBL" id="CM056820">
    <property type="protein sequence ID" value="KAJ8616451.1"/>
    <property type="molecule type" value="Genomic_DNA"/>
</dbReference>